<comment type="caution">
    <text evidence="1">The sequence shown here is derived from an EMBL/GenBank/DDBJ whole genome shotgun (WGS) entry which is preliminary data.</text>
</comment>
<name>A0A0F9M4M6_9ZZZZ</name>
<dbReference type="SUPFAM" id="SSF54427">
    <property type="entry name" value="NTF2-like"/>
    <property type="match status" value="1"/>
</dbReference>
<evidence type="ECO:0000313" key="1">
    <source>
        <dbReference type="EMBL" id="KKN00644.1"/>
    </source>
</evidence>
<dbReference type="Gene3D" id="3.10.450.50">
    <property type="match status" value="1"/>
</dbReference>
<protein>
    <recommendedName>
        <fullName evidence="2">DUF4440 domain-containing protein</fullName>
    </recommendedName>
</protein>
<reference evidence="1" key="1">
    <citation type="journal article" date="2015" name="Nature">
        <title>Complex archaea that bridge the gap between prokaryotes and eukaryotes.</title>
        <authorList>
            <person name="Spang A."/>
            <person name="Saw J.H."/>
            <person name="Jorgensen S.L."/>
            <person name="Zaremba-Niedzwiedzka K."/>
            <person name="Martijn J."/>
            <person name="Lind A.E."/>
            <person name="van Eijk R."/>
            <person name="Schleper C."/>
            <person name="Guy L."/>
            <person name="Ettema T.J."/>
        </authorList>
    </citation>
    <scope>NUCLEOTIDE SEQUENCE</scope>
</reference>
<dbReference type="InterPro" id="IPR032710">
    <property type="entry name" value="NTF2-like_dom_sf"/>
</dbReference>
<evidence type="ECO:0008006" key="2">
    <source>
        <dbReference type="Google" id="ProtNLM"/>
    </source>
</evidence>
<dbReference type="AlphaFoldDB" id="A0A0F9M4M6"/>
<accession>A0A0F9M4M6</accession>
<dbReference type="EMBL" id="LAZR01005352">
    <property type="protein sequence ID" value="KKN00644.1"/>
    <property type="molecule type" value="Genomic_DNA"/>
</dbReference>
<sequence>MTNESEILAAMEAHAAARINGDVDGVLDSYSEDWEDSKGFRKSSLKKGHLAFTVGTTKTDIKIDLSVADIIVEGDSATCSPVSIYTPKGSITYSYTLKNSNI</sequence>
<organism evidence="1">
    <name type="scientific">marine sediment metagenome</name>
    <dbReference type="NCBI Taxonomy" id="412755"/>
    <lineage>
        <taxon>unclassified sequences</taxon>
        <taxon>metagenomes</taxon>
        <taxon>ecological metagenomes</taxon>
    </lineage>
</organism>
<proteinExistence type="predicted"/>
<gene>
    <name evidence="1" type="ORF">LCGC14_1135720</name>
</gene>